<comment type="similarity">
    <text evidence="2 9">Belongs to the short-chain dehydrogenases/reductases (SDR) family. FabI subfamily.</text>
</comment>
<keyword evidence="8 9" id="KW-0275">Fatty acid biosynthesis</keyword>
<dbReference type="PIRSF" id="PIRSF000094">
    <property type="entry name" value="Enoyl-ACP_rdct"/>
    <property type="match status" value="1"/>
</dbReference>
<protein>
    <recommendedName>
        <fullName evidence="9">Enoyl-[acyl-carrier-protein] reductase [NADH]</fullName>
        <ecNumber evidence="9">1.3.1.9</ecNumber>
    </recommendedName>
</protein>
<dbReference type="Proteomes" id="UP000256514">
    <property type="component" value="Unassembled WGS sequence"/>
</dbReference>
<keyword evidence="6 9" id="KW-0520">NAD</keyword>
<reference evidence="13 14" key="1">
    <citation type="submission" date="2018-04" db="EMBL/GenBank/DDBJ databases">
        <title>Novel Campyloabacter and Helicobacter Species and Strains.</title>
        <authorList>
            <person name="Mannion A.J."/>
            <person name="Shen Z."/>
            <person name="Fox J.G."/>
        </authorList>
    </citation>
    <scope>NUCLEOTIDE SEQUENCE [LARGE SCALE GENOMIC DNA]</scope>
    <source>
        <strain evidence="13 14">MIT 12-6600</strain>
    </source>
</reference>
<evidence type="ECO:0000256" key="2">
    <source>
        <dbReference type="ARBA" id="ARBA00009233"/>
    </source>
</evidence>
<evidence type="ECO:0000256" key="12">
    <source>
        <dbReference type="PIRSR" id="PIRSR000094-3"/>
    </source>
</evidence>
<dbReference type="PRINTS" id="PR00081">
    <property type="entry name" value="GDHRDH"/>
</dbReference>
<dbReference type="AlphaFoldDB" id="A0A3D8IU23"/>
<dbReference type="SUPFAM" id="SSF51735">
    <property type="entry name" value="NAD(P)-binding Rossmann-fold domains"/>
    <property type="match status" value="1"/>
</dbReference>
<dbReference type="UniPathway" id="UPA00094"/>
<evidence type="ECO:0000256" key="4">
    <source>
        <dbReference type="ARBA" id="ARBA00022832"/>
    </source>
</evidence>
<evidence type="ECO:0000313" key="13">
    <source>
        <dbReference type="EMBL" id="RDU68456.1"/>
    </source>
</evidence>
<dbReference type="PANTHER" id="PTHR43159">
    <property type="entry name" value="ENOYL-[ACYL-CARRIER-PROTEIN] REDUCTASE"/>
    <property type="match status" value="1"/>
</dbReference>
<feature type="active site" description="Proton acceptor" evidence="10">
    <location>
        <position position="155"/>
    </location>
</feature>
<feature type="binding site" evidence="12">
    <location>
        <begin position="191"/>
        <end position="195"/>
    </location>
    <ligand>
        <name>NAD(+)</name>
        <dbReference type="ChEBI" id="CHEBI:57540"/>
    </ligand>
</feature>
<keyword evidence="14" id="KW-1185">Reference proteome</keyword>
<dbReference type="GO" id="GO:0006633">
    <property type="term" value="P:fatty acid biosynthetic process"/>
    <property type="evidence" value="ECO:0007669"/>
    <property type="project" value="UniProtKB-UniPathway"/>
</dbReference>
<dbReference type="Pfam" id="PF13561">
    <property type="entry name" value="adh_short_C2"/>
    <property type="match status" value="1"/>
</dbReference>
<evidence type="ECO:0000256" key="10">
    <source>
        <dbReference type="PIRSR" id="PIRSR000094-1"/>
    </source>
</evidence>
<evidence type="ECO:0000256" key="11">
    <source>
        <dbReference type="PIRSR" id="PIRSR000094-2"/>
    </source>
</evidence>
<keyword evidence="5 9" id="KW-0560">Oxidoreductase</keyword>
<dbReference type="Gene3D" id="1.10.8.400">
    <property type="entry name" value="Enoyl acyl carrier protein reductase"/>
    <property type="match status" value="1"/>
</dbReference>
<evidence type="ECO:0000256" key="1">
    <source>
        <dbReference type="ARBA" id="ARBA00005194"/>
    </source>
</evidence>
<dbReference type="EC" id="1.3.1.9" evidence="9"/>
<dbReference type="InterPro" id="IPR036291">
    <property type="entry name" value="NAD(P)-bd_dom_sf"/>
</dbReference>
<dbReference type="OrthoDB" id="9803628at2"/>
<dbReference type="FunFam" id="3.40.50.720:FF:000054">
    <property type="entry name" value="Enoyl-[acyl-carrier-protein] reductase [NADH]"/>
    <property type="match status" value="1"/>
</dbReference>
<feature type="binding site" evidence="12">
    <location>
        <begin position="64"/>
        <end position="65"/>
    </location>
    <ligand>
        <name>NAD(+)</name>
        <dbReference type="ChEBI" id="CHEBI:57540"/>
    </ligand>
</feature>
<feature type="binding site" evidence="12">
    <location>
        <position position="12"/>
    </location>
    <ligand>
        <name>NAD(+)</name>
        <dbReference type="ChEBI" id="CHEBI:57540"/>
    </ligand>
</feature>
<dbReference type="InterPro" id="IPR014358">
    <property type="entry name" value="Enoyl-ACP_Rdtase_NADH"/>
</dbReference>
<dbReference type="GO" id="GO:0004318">
    <property type="term" value="F:enoyl-[acyl-carrier-protein] reductase (NADH) activity"/>
    <property type="evidence" value="ECO:0007669"/>
    <property type="project" value="UniProtKB-EC"/>
</dbReference>
<dbReference type="NCBIfam" id="NF006266">
    <property type="entry name" value="PRK08415.1"/>
    <property type="match status" value="1"/>
</dbReference>
<comment type="pathway">
    <text evidence="1">Lipid metabolism; fatty acid biosynthesis.</text>
</comment>
<accession>A0A3D8IU23</accession>
<feature type="active site" description="Proton acceptor" evidence="10">
    <location>
        <position position="145"/>
    </location>
</feature>
<evidence type="ECO:0000256" key="5">
    <source>
        <dbReference type="ARBA" id="ARBA00023002"/>
    </source>
</evidence>
<dbReference type="Gene3D" id="3.40.50.720">
    <property type="entry name" value="NAD(P)-binding Rossmann-like Domain"/>
    <property type="match status" value="1"/>
</dbReference>
<comment type="catalytic activity">
    <reaction evidence="9">
        <text>a 2,3-saturated acyl-[ACP] + NAD(+) = a (2E)-enoyl-[ACP] + NADH + H(+)</text>
        <dbReference type="Rhea" id="RHEA:10240"/>
        <dbReference type="Rhea" id="RHEA-COMP:9925"/>
        <dbReference type="Rhea" id="RHEA-COMP:9926"/>
        <dbReference type="ChEBI" id="CHEBI:15378"/>
        <dbReference type="ChEBI" id="CHEBI:57540"/>
        <dbReference type="ChEBI" id="CHEBI:57945"/>
        <dbReference type="ChEBI" id="CHEBI:78784"/>
        <dbReference type="ChEBI" id="CHEBI:78785"/>
        <dbReference type="EC" id="1.3.1.9"/>
    </reaction>
</comment>
<evidence type="ECO:0000256" key="6">
    <source>
        <dbReference type="ARBA" id="ARBA00023027"/>
    </source>
</evidence>
<keyword evidence="4" id="KW-0276">Fatty acid metabolism</keyword>
<evidence type="ECO:0000256" key="7">
    <source>
        <dbReference type="ARBA" id="ARBA00023098"/>
    </source>
</evidence>
<evidence type="ECO:0000256" key="8">
    <source>
        <dbReference type="ARBA" id="ARBA00023160"/>
    </source>
</evidence>
<feature type="binding site" evidence="12">
    <location>
        <position position="162"/>
    </location>
    <ligand>
        <name>NAD(+)</name>
        <dbReference type="ChEBI" id="CHEBI:57540"/>
    </ligand>
</feature>
<sequence length="275" mass="29863">MILKGKKGLIVGVANNRSIAYGIAKACREQGAELAFTFLNSALEKRVRPIAQELGAKDRVYELDVSKPEHFCALVESLKNDFGNLDFVVHSVAFAPKDALEGAFVDTTKEAFNTAMEISVYSFIELSRYVLPLLNTGGSILTLTYLGSVKYVTNYNVMGVAKAALESSVRYLAYDLGKKHIRVNAISAGPIKTLAASGIGDFNIMLKWNEANAPLQENVSIEQVGNSAMYLLSDLASGVTGEVHYVDCGYNIMGMCATEEVDGKLVPRWDSVKNS</sequence>
<dbReference type="RefSeq" id="WP_115570406.1">
    <property type="nucleotide sequence ID" value="NZ_NXLT01000001.1"/>
</dbReference>
<dbReference type="CDD" id="cd05372">
    <property type="entry name" value="ENR_SDR"/>
    <property type="match status" value="1"/>
</dbReference>
<feature type="binding site" evidence="12">
    <location>
        <position position="92"/>
    </location>
    <ligand>
        <name>NAD(+)</name>
        <dbReference type="ChEBI" id="CHEBI:57540"/>
    </ligand>
</feature>
<organism evidence="13 14">
    <name type="scientific">Helicobacter equorum</name>
    <dbReference type="NCBI Taxonomy" id="361872"/>
    <lineage>
        <taxon>Bacteria</taxon>
        <taxon>Pseudomonadati</taxon>
        <taxon>Campylobacterota</taxon>
        <taxon>Epsilonproteobacteria</taxon>
        <taxon>Campylobacterales</taxon>
        <taxon>Helicobacteraceae</taxon>
        <taxon>Helicobacter</taxon>
    </lineage>
</organism>
<proteinExistence type="inferred from homology"/>
<evidence type="ECO:0000256" key="9">
    <source>
        <dbReference type="PIRNR" id="PIRNR000094"/>
    </source>
</evidence>
<feature type="binding site" evidence="11">
    <location>
        <position position="95"/>
    </location>
    <ligand>
        <name>substrate</name>
    </ligand>
</feature>
<keyword evidence="3 9" id="KW-0444">Lipid biosynthesis</keyword>
<evidence type="ECO:0000256" key="3">
    <source>
        <dbReference type="ARBA" id="ARBA00022516"/>
    </source>
</evidence>
<gene>
    <name evidence="13" type="ORF">CQA54_01220</name>
</gene>
<dbReference type="FunFam" id="1.10.8.400:FF:000001">
    <property type="entry name" value="Enoyl-[acyl-carrier-protein] reductase [NADH]"/>
    <property type="match status" value="1"/>
</dbReference>
<evidence type="ECO:0000313" key="14">
    <source>
        <dbReference type="Proteomes" id="UP000256514"/>
    </source>
</evidence>
<dbReference type="InterPro" id="IPR002347">
    <property type="entry name" value="SDR_fam"/>
</dbReference>
<feature type="binding site" evidence="12">
    <location>
        <begin position="18"/>
        <end position="19"/>
    </location>
    <ligand>
        <name>NAD(+)</name>
        <dbReference type="ChEBI" id="CHEBI:57540"/>
    </ligand>
</feature>
<dbReference type="EMBL" id="NXLT01000001">
    <property type="protein sequence ID" value="RDU68456.1"/>
    <property type="molecule type" value="Genomic_DNA"/>
</dbReference>
<dbReference type="PANTHER" id="PTHR43159:SF2">
    <property type="entry name" value="ENOYL-[ACYL-CARRIER-PROTEIN] REDUCTASE [NADH], CHLOROPLASTIC"/>
    <property type="match status" value="1"/>
</dbReference>
<comment type="caution">
    <text evidence="13">The sequence shown here is derived from an EMBL/GenBank/DDBJ whole genome shotgun (WGS) entry which is preliminary data.</text>
</comment>
<name>A0A3D8IU23_9HELI</name>
<keyword evidence="7" id="KW-0443">Lipid metabolism</keyword>